<evidence type="ECO:0000256" key="1">
    <source>
        <dbReference type="ARBA" id="ARBA00008791"/>
    </source>
</evidence>
<dbReference type="InterPro" id="IPR014729">
    <property type="entry name" value="Rossmann-like_a/b/a_fold"/>
</dbReference>
<protein>
    <submittedName>
        <fullName evidence="3">Universal stress protein UspA</fullName>
    </submittedName>
</protein>
<dbReference type="EMBL" id="AWSA01000048">
    <property type="protein sequence ID" value="EWT00288.1"/>
    <property type="molecule type" value="Genomic_DNA"/>
</dbReference>
<accession>W9G658</accession>
<dbReference type="Proteomes" id="UP000019489">
    <property type="component" value="Unassembled WGS sequence"/>
</dbReference>
<dbReference type="PATRIC" id="fig|1386089.3.peg.3500"/>
<dbReference type="Gene3D" id="3.40.50.620">
    <property type="entry name" value="HUPs"/>
    <property type="match status" value="1"/>
</dbReference>
<dbReference type="InterPro" id="IPR006016">
    <property type="entry name" value="UspA"/>
</dbReference>
<dbReference type="eggNOG" id="COG0589">
    <property type="taxonomic scope" value="Bacteria"/>
</dbReference>
<comment type="similarity">
    <text evidence="1">Belongs to the universal stress protein A family.</text>
</comment>
<evidence type="ECO:0000313" key="3">
    <source>
        <dbReference type="EMBL" id="EWT00288.1"/>
    </source>
</evidence>
<dbReference type="STRING" id="1386089.N865_16535"/>
<dbReference type="RefSeq" id="WP_034808722.1">
    <property type="nucleotide sequence ID" value="NZ_AWSA01000048.1"/>
</dbReference>
<evidence type="ECO:0000313" key="4">
    <source>
        <dbReference type="Proteomes" id="UP000019489"/>
    </source>
</evidence>
<feature type="domain" description="UspA" evidence="2">
    <location>
        <begin position="9"/>
        <end position="142"/>
    </location>
</feature>
<evidence type="ECO:0000259" key="2">
    <source>
        <dbReference type="Pfam" id="PF00582"/>
    </source>
</evidence>
<proteinExistence type="inferred from homology"/>
<name>W9G658_9MICO</name>
<reference evidence="3 4" key="1">
    <citation type="submission" date="2013-08" db="EMBL/GenBank/DDBJ databases">
        <title>Intrasporangium oryzae NRRL B-24470.</title>
        <authorList>
            <person name="Liu H."/>
            <person name="Wang G."/>
        </authorList>
    </citation>
    <scope>NUCLEOTIDE SEQUENCE [LARGE SCALE GENOMIC DNA]</scope>
    <source>
        <strain evidence="3 4">NRRL B-24470</strain>
    </source>
</reference>
<dbReference type="OrthoDB" id="6174426at2"/>
<sequence>MSEQAQVPRRIVVGVDGSVPSKLALRWAARLADAIGARIEATTAWEYPQTYGSPVDPTWRPDLDAEKILQTTLDEVFGAQRPPTLDAIVLHGPPRTVLLNASEGAEMLVVGSRGHGGFAGLLLGSVSSACAEHAHCPVMVVHEND</sequence>
<gene>
    <name evidence="3" type="ORF">N865_16535</name>
</gene>
<dbReference type="Pfam" id="PF00582">
    <property type="entry name" value="Usp"/>
    <property type="match status" value="1"/>
</dbReference>
<organism evidence="3 4">
    <name type="scientific">Intrasporangium oryzae NRRL B-24470</name>
    <dbReference type="NCBI Taxonomy" id="1386089"/>
    <lineage>
        <taxon>Bacteria</taxon>
        <taxon>Bacillati</taxon>
        <taxon>Actinomycetota</taxon>
        <taxon>Actinomycetes</taxon>
        <taxon>Micrococcales</taxon>
        <taxon>Intrasporangiaceae</taxon>
        <taxon>Intrasporangium</taxon>
    </lineage>
</organism>
<keyword evidence="4" id="KW-1185">Reference proteome</keyword>
<dbReference type="PANTHER" id="PTHR46553:SF3">
    <property type="entry name" value="ADENINE NUCLEOTIDE ALPHA HYDROLASES-LIKE SUPERFAMILY PROTEIN"/>
    <property type="match status" value="1"/>
</dbReference>
<dbReference type="InterPro" id="IPR006015">
    <property type="entry name" value="Universal_stress_UspA"/>
</dbReference>
<dbReference type="AlphaFoldDB" id="W9G658"/>
<dbReference type="PRINTS" id="PR01438">
    <property type="entry name" value="UNVRSLSTRESS"/>
</dbReference>
<dbReference type="SUPFAM" id="SSF52402">
    <property type="entry name" value="Adenine nucleotide alpha hydrolases-like"/>
    <property type="match status" value="1"/>
</dbReference>
<comment type="caution">
    <text evidence="3">The sequence shown here is derived from an EMBL/GenBank/DDBJ whole genome shotgun (WGS) entry which is preliminary data.</text>
</comment>
<dbReference type="PANTHER" id="PTHR46553">
    <property type="entry name" value="ADENINE NUCLEOTIDE ALPHA HYDROLASES-LIKE SUPERFAMILY PROTEIN"/>
    <property type="match status" value="1"/>
</dbReference>